<comment type="similarity">
    <text evidence="1">Belongs to the short-chain dehydrogenases/reductases (SDR) family.</text>
</comment>
<dbReference type="CDD" id="cd05344">
    <property type="entry name" value="BKR_like_SDR_like"/>
    <property type="match status" value="1"/>
</dbReference>
<dbReference type="Pfam" id="PF13561">
    <property type="entry name" value="adh_short_C2"/>
    <property type="match status" value="1"/>
</dbReference>
<evidence type="ECO:0000313" key="4">
    <source>
        <dbReference type="Proteomes" id="UP000251213"/>
    </source>
</evidence>
<evidence type="ECO:0000313" key="3">
    <source>
        <dbReference type="EMBL" id="RAL21371.1"/>
    </source>
</evidence>
<accession>A0A364K110</accession>
<comment type="caution">
    <text evidence="3">The sequence shown here is derived from an EMBL/GenBank/DDBJ whole genome shotgun (WGS) entry which is preliminary data.</text>
</comment>
<reference evidence="3 4" key="2">
    <citation type="submission" date="2018-06" db="EMBL/GenBank/DDBJ databases">
        <authorList>
            <person name="Zhirakovskaya E."/>
        </authorList>
    </citation>
    <scope>NUCLEOTIDE SEQUENCE [LARGE SCALE GENOMIC DNA]</scope>
    <source>
        <strain evidence="3 4">FBKL4.011</strain>
    </source>
</reference>
<dbReference type="PANTHER" id="PTHR42879:SF6">
    <property type="entry name" value="NADPH-DEPENDENT REDUCTASE BACG"/>
    <property type="match status" value="1"/>
</dbReference>
<dbReference type="EMBL" id="QJKK01000015">
    <property type="protein sequence ID" value="RAL21371.1"/>
    <property type="molecule type" value="Genomic_DNA"/>
</dbReference>
<dbReference type="AlphaFoldDB" id="A0A364K110"/>
<dbReference type="PANTHER" id="PTHR42879">
    <property type="entry name" value="3-OXOACYL-(ACYL-CARRIER-PROTEIN) REDUCTASE"/>
    <property type="match status" value="1"/>
</dbReference>
<keyword evidence="2" id="KW-0560">Oxidoreductase</keyword>
<dbReference type="PRINTS" id="PR00081">
    <property type="entry name" value="GDHRDH"/>
</dbReference>
<protein>
    <submittedName>
        <fullName evidence="3">3-oxoacyl-ACP reductase</fullName>
    </submittedName>
</protein>
<dbReference type="SUPFAM" id="SSF51735">
    <property type="entry name" value="NAD(P)-binding Rossmann-fold domains"/>
    <property type="match status" value="1"/>
</dbReference>
<dbReference type="GO" id="GO:0016491">
    <property type="term" value="F:oxidoreductase activity"/>
    <property type="evidence" value="ECO:0007669"/>
    <property type="project" value="UniProtKB-KW"/>
</dbReference>
<evidence type="ECO:0000256" key="1">
    <source>
        <dbReference type="ARBA" id="ARBA00006484"/>
    </source>
</evidence>
<sequence length="262" mass="28699">MDLGLKDQVALVTASSKGLGKATALELAKEGAKVMISSRNQDELEKTAKEIHEKTGSEVAYCVADLTKPEEIDHLITKTFQHFKSIHILVNNAGGPPPGNFDQFEDTDWQSAFELNLLSVIRLIRGTIPIMRQQKYGRIVNFTSSSIKEPIQGLILSNTFRTAIVGLAKSLSVELATDSILINTLAPGRISTDRLNTLDQNRAQQLGVPIDEVRNQFFSQIPLGRYGKPEEFAKAATFLLSRANSYITGQALLVDGGMVKSI</sequence>
<dbReference type="InterPro" id="IPR002347">
    <property type="entry name" value="SDR_fam"/>
</dbReference>
<dbReference type="InterPro" id="IPR036291">
    <property type="entry name" value="NAD(P)-bd_dom_sf"/>
</dbReference>
<evidence type="ECO:0000256" key="2">
    <source>
        <dbReference type="ARBA" id="ARBA00023002"/>
    </source>
</evidence>
<proteinExistence type="inferred from homology"/>
<dbReference type="RefSeq" id="WP_113660254.1">
    <property type="nucleotide sequence ID" value="NZ_KZ845677.1"/>
</dbReference>
<gene>
    <name evidence="3" type="ORF">DL897_16665</name>
</gene>
<keyword evidence="4" id="KW-1185">Reference proteome</keyword>
<dbReference type="InterPro" id="IPR050259">
    <property type="entry name" value="SDR"/>
</dbReference>
<dbReference type="FunFam" id="3.40.50.720:FF:000084">
    <property type="entry name" value="Short-chain dehydrogenase reductase"/>
    <property type="match status" value="1"/>
</dbReference>
<name>A0A364K110_9BACL</name>
<reference evidence="3 4" key="1">
    <citation type="submission" date="2018-06" db="EMBL/GenBank/DDBJ databases">
        <title>Thermoflavimicrobium daqus sp. nov., a thermophilic microbe isolated from Moutai-flavour Daqu.</title>
        <authorList>
            <person name="Wang X."/>
            <person name="Zhou H."/>
        </authorList>
    </citation>
    <scope>NUCLEOTIDE SEQUENCE [LARGE SCALE GENOMIC DNA]</scope>
    <source>
        <strain evidence="3 4">FBKL4.011</strain>
    </source>
</reference>
<organism evidence="3 4">
    <name type="scientific">Thermoflavimicrobium daqui</name>
    <dbReference type="NCBI Taxonomy" id="2137476"/>
    <lineage>
        <taxon>Bacteria</taxon>
        <taxon>Bacillati</taxon>
        <taxon>Bacillota</taxon>
        <taxon>Bacilli</taxon>
        <taxon>Bacillales</taxon>
        <taxon>Thermoactinomycetaceae</taxon>
        <taxon>Thermoflavimicrobium</taxon>
    </lineage>
</organism>
<dbReference type="Proteomes" id="UP000251213">
    <property type="component" value="Unassembled WGS sequence"/>
</dbReference>
<dbReference type="GO" id="GO:0008206">
    <property type="term" value="P:bile acid metabolic process"/>
    <property type="evidence" value="ECO:0007669"/>
    <property type="project" value="UniProtKB-ARBA"/>
</dbReference>
<dbReference type="Gene3D" id="3.40.50.720">
    <property type="entry name" value="NAD(P)-binding Rossmann-like Domain"/>
    <property type="match status" value="1"/>
</dbReference>
<dbReference type="OrthoDB" id="9803333at2"/>